<gene>
    <name evidence="2" type="ORF">RDI58_024165</name>
</gene>
<protein>
    <recommendedName>
        <fullName evidence="1">HD-Zip IV C-terminal domain-containing protein</fullName>
    </recommendedName>
</protein>
<dbReference type="PANTHER" id="PTHR45654">
    <property type="entry name" value="HOMEOBOX-LEUCINE ZIPPER PROTEIN MERISTEM L1"/>
    <property type="match status" value="1"/>
</dbReference>
<evidence type="ECO:0000313" key="3">
    <source>
        <dbReference type="Proteomes" id="UP001371456"/>
    </source>
</evidence>
<proteinExistence type="predicted"/>
<dbReference type="AlphaFoldDB" id="A0AAN8Y5C5"/>
<dbReference type="EMBL" id="JBANQN010000010">
    <property type="protein sequence ID" value="KAK6777448.1"/>
    <property type="molecule type" value="Genomic_DNA"/>
</dbReference>
<accession>A0AAN8Y5C5</accession>
<feature type="domain" description="HD-Zip IV C-terminal" evidence="1">
    <location>
        <begin position="8"/>
        <end position="91"/>
    </location>
</feature>
<comment type="caution">
    <text evidence="2">The sequence shown here is derived from an EMBL/GenBank/DDBJ whole genome shotgun (WGS) entry which is preliminary data.</text>
</comment>
<evidence type="ECO:0000313" key="2">
    <source>
        <dbReference type="EMBL" id="KAK6777448.1"/>
    </source>
</evidence>
<sequence length="91" mass="10496">MVVNDISEGLQNVKQISQRMVKSFCEILSMTEKLDFSTSSKLNNTYRVSIRENEETTKSKGFIATAATSLWFPLAFKTVFNFLKNDKTRYQ</sequence>
<dbReference type="InterPro" id="IPR042160">
    <property type="entry name" value="HD-Zip_IV"/>
</dbReference>
<organism evidence="2 3">
    <name type="scientific">Solanum bulbocastanum</name>
    <name type="common">Wild potato</name>
    <dbReference type="NCBI Taxonomy" id="147425"/>
    <lineage>
        <taxon>Eukaryota</taxon>
        <taxon>Viridiplantae</taxon>
        <taxon>Streptophyta</taxon>
        <taxon>Embryophyta</taxon>
        <taxon>Tracheophyta</taxon>
        <taxon>Spermatophyta</taxon>
        <taxon>Magnoliopsida</taxon>
        <taxon>eudicotyledons</taxon>
        <taxon>Gunneridae</taxon>
        <taxon>Pentapetalae</taxon>
        <taxon>asterids</taxon>
        <taxon>lamiids</taxon>
        <taxon>Solanales</taxon>
        <taxon>Solanaceae</taxon>
        <taxon>Solanoideae</taxon>
        <taxon>Solaneae</taxon>
        <taxon>Solanum</taxon>
    </lineage>
</organism>
<dbReference type="InterPro" id="IPR057993">
    <property type="entry name" value="HD-Zip_IV_C"/>
</dbReference>
<reference evidence="2 3" key="1">
    <citation type="submission" date="2024-02" db="EMBL/GenBank/DDBJ databases">
        <title>de novo genome assembly of Solanum bulbocastanum strain 11H21.</title>
        <authorList>
            <person name="Hosaka A.J."/>
        </authorList>
    </citation>
    <scope>NUCLEOTIDE SEQUENCE [LARGE SCALE GENOMIC DNA]</scope>
    <source>
        <tissue evidence="2">Young leaves</tissue>
    </source>
</reference>
<dbReference type="Proteomes" id="UP001371456">
    <property type="component" value="Unassembled WGS sequence"/>
</dbReference>
<dbReference type="Pfam" id="PF25797">
    <property type="entry name" value="PDF2_C"/>
    <property type="match status" value="1"/>
</dbReference>
<name>A0AAN8Y5C5_SOLBU</name>
<evidence type="ECO:0000259" key="1">
    <source>
        <dbReference type="Pfam" id="PF25797"/>
    </source>
</evidence>
<keyword evidence="3" id="KW-1185">Reference proteome</keyword>
<dbReference type="PANTHER" id="PTHR45654:SF83">
    <property type="entry name" value="START DOMAIN-CONTAINING PROTEIN"/>
    <property type="match status" value="1"/>
</dbReference>